<dbReference type="PANTHER" id="PTHR12526">
    <property type="entry name" value="GLYCOSYLTRANSFERASE"/>
    <property type="match status" value="1"/>
</dbReference>
<keyword evidence="3" id="KW-1185">Reference proteome</keyword>
<dbReference type="EMBL" id="MJIC01000015">
    <property type="protein sequence ID" value="OFI33189.1"/>
    <property type="molecule type" value="Genomic_DNA"/>
</dbReference>
<dbReference type="OrthoDB" id="9805661at2"/>
<dbReference type="STRING" id="1856405.BFC17_02705"/>
<feature type="domain" description="Glycosyl transferase family 1" evidence="1">
    <location>
        <begin position="176"/>
        <end position="333"/>
    </location>
</feature>
<keyword evidence="2" id="KW-0378">Hydrolase</keyword>
<comment type="caution">
    <text evidence="2">The sequence shown here is derived from an EMBL/GenBank/DDBJ whole genome shotgun (WGS) entry which is preliminary data.</text>
</comment>
<reference evidence="2 3" key="1">
    <citation type="submission" date="2016-09" db="EMBL/GenBank/DDBJ databases">
        <title>Alteromonas lipolytica, a new species isolated from sea water.</title>
        <authorList>
            <person name="Wu Y.-H."/>
            <person name="Cheng H."/>
            <person name="Xu X.-W."/>
        </authorList>
    </citation>
    <scope>NUCLEOTIDE SEQUENCE [LARGE SCALE GENOMIC DNA]</scope>
    <source>
        <strain evidence="2 3">JW12</strain>
    </source>
</reference>
<evidence type="ECO:0000259" key="1">
    <source>
        <dbReference type="Pfam" id="PF00534"/>
    </source>
</evidence>
<gene>
    <name evidence="2" type="ORF">BFC17_02705</name>
</gene>
<dbReference type="RefSeq" id="WP_070177565.1">
    <property type="nucleotide sequence ID" value="NZ_BMJR01000002.1"/>
</dbReference>
<proteinExistence type="predicted"/>
<evidence type="ECO:0000313" key="3">
    <source>
        <dbReference type="Proteomes" id="UP000176037"/>
    </source>
</evidence>
<dbReference type="GO" id="GO:0016787">
    <property type="term" value="F:hydrolase activity"/>
    <property type="evidence" value="ECO:0007669"/>
    <property type="project" value="UniProtKB-KW"/>
</dbReference>
<name>A0A1E8FBA4_9ALTE</name>
<accession>A0A1E8FBA4</accession>
<dbReference type="GO" id="GO:1901135">
    <property type="term" value="P:carbohydrate derivative metabolic process"/>
    <property type="evidence" value="ECO:0007669"/>
    <property type="project" value="UniProtKB-ARBA"/>
</dbReference>
<dbReference type="Pfam" id="PF00534">
    <property type="entry name" value="Glycos_transf_1"/>
    <property type="match status" value="1"/>
</dbReference>
<dbReference type="SUPFAM" id="SSF53756">
    <property type="entry name" value="UDP-Glycosyltransferase/glycogen phosphorylase"/>
    <property type="match status" value="1"/>
</dbReference>
<protein>
    <submittedName>
        <fullName evidence="2">Glycoside hydrolase</fullName>
    </submittedName>
</protein>
<dbReference type="GO" id="GO:0016757">
    <property type="term" value="F:glycosyltransferase activity"/>
    <property type="evidence" value="ECO:0007669"/>
    <property type="project" value="InterPro"/>
</dbReference>
<sequence length="360" mass="39588">MRILHIELGRHLYGGAKQVVYLINAIYQQDPSIEQLLVCAEGSEIARQNLPGCTIHALPYAGELDISILWRLGGLIRATRPRILHAHSRRGADLWTAIMAKRSGIPAVCTRRVDNPEAGIASAKYAQYSAVVSISEGVRKVVSQRCPEKVFQQVIHSSVDLTEFAHKPDRAWFNNQFDIPPGFLVVANFAQLIGRKGQTEIISAMQDVVKLHPNTICLLFGKGSLAQEYERQIEHAGLQHNVRLCGFTNDVARILPNIDLMVHPAHAEGLGVILLQAGACNVPVIASPSGGIPEIIINGQTGWLTPAGESKLLANVIFEALEDPHKRQKYAANLFHHVSTHFSTAAMAADYIRLYSQLSR</sequence>
<dbReference type="InterPro" id="IPR001296">
    <property type="entry name" value="Glyco_trans_1"/>
</dbReference>
<dbReference type="Gene3D" id="3.40.50.2000">
    <property type="entry name" value="Glycogen Phosphorylase B"/>
    <property type="match status" value="2"/>
</dbReference>
<dbReference type="CDD" id="cd03801">
    <property type="entry name" value="GT4_PimA-like"/>
    <property type="match status" value="1"/>
</dbReference>
<dbReference type="Proteomes" id="UP000176037">
    <property type="component" value="Unassembled WGS sequence"/>
</dbReference>
<evidence type="ECO:0000313" key="2">
    <source>
        <dbReference type="EMBL" id="OFI33189.1"/>
    </source>
</evidence>
<dbReference type="AlphaFoldDB" id="A0A1E8FBA4"/>
<organism evidence="2 3">
    <name type="scientific">Alteromonas lipolytica</name>
    <dbReference type="NCBI Taxonomy" id="1856405"/>
    <lineage>
        <taxon>Bacteria</taxon>
        <taxon>Pseudomonadati</taxon>
        <taxon>Pseudomonadota</taxon>
        <taxon>Gammaproteobacteria</taxon>
        <taxon>Alteromonadales</taxon>
        <taxon>Alteromonadaceae</taxon>
        <taxon>Alteromonas/Salinimonas group</taxon>
        <taxon>Alteromonas</taxon>
    </lineage>
</organism>